<evidence type="ECO:0000259" key="2">
    <source>
        <dbReference type="Pfam" id="PF07626"/>
    </source>
</evidence>
<dbReference type="InterPro" id="IPR013036">
    <property type="entry name" value="DUF1587"/>
</dbReference>
<comment type="caution">
    <text evidence="7">The sequence shown here is derived from an EMBL/GenBank/DDBJ whole genome shotgun (WGS) entry which is preliminary data.</text>
</comment>
<gene>
    <name evidence="7" type="ORF">C5Y93_22290</name>
</gene>
<dbReference type="InterPro" id="IPR013042">
    <property type="entry name" value="DUF1592"/>
</dbReference>
<dbReference type="Pfam" id="PF07624">
    <property type="entry name" value="PSD2"/>
    <property type="match status" value="1"/>
</dbReference>
<organism evidence="7 8">
    <name type="scientific">Blastopirellula marina</name>
    <dbReference type="NCBI Taxonomy" id="124"/>
    <lineage>
        <taxon>Bacteria</taxon>
        <taxon>Pseudomonadati</taxon>
        <taxon>Planctomycetota</taxon>
        <taxon>Planctomycetia</taxon>
        <taxon>Pirellulales</taxon>
        <taxon>Pirellulaceae</taxon>
        <taxon>Blastopirellula</taxon>
    </lineage>
</organism>
<feature type="domain" description="DUF1592" evidence="4">
    <location>
        <begin position="463"/>
        <end position="589"/>
    </location>
</feature>
<dbReference type="Pfam" id="PF07637">
    <property type="entry name" value="PSD5"/>
    <property type="match status" value="1"/>
</dbReference>
<feature type="domain" description="DUF1588" evidence="3">
    <location>
        <begin position="609"/>
        <end position="703"/>
    </location>
</feature>
<evidence type="ECO:0000313" key="8">
    <source>
        <dbReference type="Proteomes" id="UP000237819"/>
    </source>
</evidence>
<dbReference type="Pfam" id="PF07626">
    <property type="entry name" value="PSD3"/>
    <property type="match status" value="1"/>
</dbReference>
<accession>A0A2S8GHH8</accession>
<dbReference type="Pfam" id="PF07627">
    <property type="entry name" value="PSCyt3"/>
    <property type="match status" value="1"/>
</dbReference>
<dbReference type="EMBL" id="PUHZ01000022">
    <property type="protein sequence ID" value="PQO43915.1"/>
    <property type="molecule type" value="Genomic_DNA"/>
</dbReference>
<dbReference type="Proteomes" id="UP000237819">
    <property type="component" value="Unassembled WGS sequence"/>
</dbReference>
<feature type="domain" description="DUF1585" evidence="1">
    <location>
        <begin position="735"/>
        <end position="808"/>
    </location>
</feature>
<dbReference type="Pfam" id="PF07635">
    <property type="entry name" value="PSCyt1"/>
    <property type="match status" value="1"/>
</dbReference>
<evidence type="ECO:0000259" key="5">
    <source>
        <dbReference type="Pfam" id="PF07635"/>
    </source>
</evidence>
<proteinExistence type="predicted"/>
<name>A0A2S8GHH8_9BACT</name>
<dbReference type="AlphaFoldDB" id="A0A2S8GHH8"/>
<sequence>MGETHHAGGRHPGENALSCRILFASLVLFAWTATGRAERPDVTPFLTAHCTSCHGEDAQEGDLRLDTAKLSDASPASLDTWRRVVTALENGEMPPPEETRPSAASIKSTIDLIVDSVSRPAAKITPATRRLNRKEYEHTVCDLLQIDERLADLLPEDGDAQGFDKGADGLSISSVLLEQYLEAANAAFDGTIRRIKPLPAETRHVELMEVKENIDSVAKKKGGTVESEGALIKFTPGWPPARIDPVHPIESGLYRCRVAVWPFQAGERSLSVSLYVGSLFGATTHKFIGVYDVTGTADKPRVIEFTTAMKEGDTIHILPQIWPEHVTWRDKHELRPGIAIAWAETYGPLDQDFPSDAQKRLFGDNDGIRLVEHQSIYMRHRRGVKACRVESDKPEEDVTRILAEFIPRAFRRPVDDATIQPYVDLSLSCLKNGQSFEDAVRTGVTAVLCSPQFLLLERSETVDDYDIASKLSYFLWSTMPDQELLDLAAAGKLHDREVLHAQIDRMIEDPRIERFVSDFTGQWLDLDDIEFTTPDGKLYPEFDFLLQQAMVQETRDFFRHVLKDDLSVSNFIDSDWTFLNERLARHYGVEGVRGNERFRKVQLPADCLRGGVLTQASVLKVTANGTSTSPVTRGVWVLENILGAPSAPPPANVPAVEPDIRGATTIRDQLELHRRDAACASCHRRIDPIGFALEQFDVIGGQRLWYRSLGEGYRLPEKVPYKMGQKLQLAGTMPDGRKFENFVQFQKLLMDKKPQIARAIAAKLLVYSGGRPVTFADRERIEAIVDQAKEQDYGLKSMIKAIVESDLFLSSPTPAT</sequence>
<dbReference type="InterPro" id="IPR013043">
    <property type="entry name" value="DUF1595"/>
</dbReference>
<reference evidence="7 8" key="1">
    <citation type="submission" date="2018-02" db="EMBL/GenBank/DDBJ databases">
        <title>Comparative genomes isolates from brazilian mangrove.</title>
        <authorList>
            <person name="Araujo J.E."/>
            <person name="Taketani R.G."/>
            <person name="Silva M.C.P."/>
            <person name="Loureco M.V."/>
            <person name="Andreote F.D."/>
        </authorList>
    </citation>
    <scope>NUCLEOTIDE SEQUENCE [LARGE SCALE GENOMIC DNA]</scope>
    <source>
        <strain evidence="7 8">Nap-Phe MGV</strain>
    </source>
</reference>
<evidence type="ECO:0000313" key="7">
    <source>
        <dbReference type="EMBL" id="PQO43915.1"/>
    </source>
</evidence>
<dbReference type="InterPro" id="IPR011478">
    <property type="entry name" value="DUF1585"/>
</dbReference>
<feature type="domain" description="DUF1587" evidence="2">
    <location>
        <begin position="129"/>
        <end position="189"/>
    </location>
</feature>
<evidence type="ECO:0000259" key="6">
    <source>
        <dbReference type="Pfam" id="PF07637"/>
    </source>
</evidence>
<evidence type="ECO:0000259" key="3">
    <source>
        <dbReference type="Pfam" id="PF07627"/>
    </source>
</evidence>
<feature type="domain" description="DUF1595" evidence="6">
    <location>
        <begin position="398"/>
        <end position="454"/>
    </location>
</feature>
<protein>
    <recommendedName>
        <fullName evidence="9">Cytochrome c domain-containing protein</fullName>
    </recommendedName>
</protein>
<dbReference type="InterPro" id="IPR011429">
    <property type="entry name" value="Cyt_c_Planctomycete-type"/>
</dbReference>
<feature type="domain" description="Cytochrome C Planctomycete-type" evidence="5">
    <location>
        <begin position="50"/>
        <end position="97"/>
    </location>
</feature>
<evidence type="ECO:0000259" key="4">
    <source>
        <dbReference type="Pfam" id="PF07631"/>
    </source>
</evidence>
<dbReference type="Pfam" id="PF07631">
    <property type="entry name" value="PSD4"/>
    <property type="match status" value="1"/>
</dbReference>
<dbReference type="InterPro" id="IPR013039">
    <property type="entry name" value="DUF1588"/>
</dbReference>
<evidence type="ECO:0000259" key="1">
    <source>
        <dbReference type="Pfam" id="PF07624"/>
    </source>
</evidence>
<evidence type="ECO:0008006" key="9">
    <source>
        <dbReference type="Google" id="ProtNLM"/>
    </source>
</evidence>